<protein>
    <submittedName>
        <fullName evidence="1">Uncharacterized protein</fullName>
    </submittedName>
</protein>
<name>A0A538T523_UNCEI</name>
<dbReference type="EMBL" id="VBOV01000120">
    <property type="protein sequence ID" value="TMQ58730.1"/>
    <property type="molecule type" value="Genomic_DNA"/>
</dbReference>
<dbReference type="AlphaFoldDB" id="A0A538T523"/>
<gene>
    <name evidence="1" type="ORF">E6K75_05035</name>
</gene>
<evidence type="ECO:0000313" key="2">
    <source>
        <dbReference type="Proteomes" id="UP000320913"/>
    </source>
</evidence>
<feature type="non-terminal residue" evidence="1">
    <location>
        <position position="61"/>
    </location>
</feature>
<organism evidence="1 2">
    <name type="scientific">Eiseniibacteriota bacterium</name>
    <dbReference type="NCBI Taxonomy" id="2212470"/>
    <lineage>
        <taxon>Bacteria</taxon>
        <taxon>Candidatus Eiseniibacteriota</taxon>
    </lineage>
</organism>
<evidence type="ECO:0000313" key="1">
    <source>
        <dbReference type="EMBL" id="TMQ58730.1"/>
    </source>
</evidence>
<dbReference type="Proteomes" id="UP000320913">
    <property type="component" value="Unassembled WGS sequence"/>
</dbReference>
<proteinExistence type="predicted"/>
<sequence length="61" mass="6897">MRTAASEYLNQTQIMSRLGATFGALIHEQVAAVRRFLDDESNYDSSELKPLAELAIRLVER</sequence>
<comment type="caution">
    <text evidence="1">The sequence shown here is derived from an EMBL/GenBank/DDBJ whole genome shotgun (WGS) entry which is preliminary data.</text>
</comment>
<reference evidence="1 2" key="1">
    <citation type="journal article" date="2019" name="Nat. Microbiol.">
        <title>Mediterranean grassland soil C-N compound turnover is dependent on rainfall and depth, and is mediated by genomically divergent microorganisms.</title>
        <authorList>
            <person name="Diamond S."/>
            <person name="Andeer P.F."/>
            <person name="Li Z."/>
            <person name="Crits-Christoph A."/>
            <person name="Burstein D."/>
            <person name="Anantharaman K."/>
            <person name="Lane K.R."/>
            <person name="Thomas B.C."/>
            <person name="Pan C."/>
            <person name="Northen T.R."/>
            <person name="Banfield J.F."/>
        </authorList>
    </citation>
    <scope>NUCLEOTIDE SEQUENCE [LARGE SCALE GENOMIC DNA]</scope>
    <source>
        <strain evidence="1">WS_5</strain>
    </source>
</reference>
<accession>A0A538T523</accession>